<sequence>MARDWGAADFVGGHVALDVTNTVGGFRRERVERIATYADLLAWARTAEVVDDEEAGALTALAEVSPDKAEAALHDVRNFREALHRWLAAAVSETAPDDPDRVRVAHDVAEAFRDARLAPDPTSGPAWLLTVDDVGLALPARRLALATAALLASDDRHRIGLCGRCSWLFLDPSPSRRRRWCSMATCGNRAKAARHHARSSG</sequence>
<evidence type="ECO:0000313" key="2">
    <source>
        <dbReference type="EMBL" id="MCD2196832.1"/>
    </source>
</evidence>
<gene>
    <name evidence="2" type="ORF">LQ327_26015</name>
</gene>
<keyword evidence="3" id="KW-1185">Reference proteome</keyword>
<dbReference type="PANTHER" id="PTHR35525">
    <property type="entry name" value="BLL6575 PROTEIN"/>
    <property type="match status" value="1"/>
</dbReference>
<proteinExistence type="predicted"/>
<dbReference type="Proteomes" id="UP001199469">
    <property type="component" value="Unassembled WGS sequence"/>
</dbReference>
<dbReference type="PANTHER" id="PTHR35525:SF3">
    <property type="entry name" value="BLL6575 PROTEIN"/>
    <property type="match status" value="1"/>
</dbReference>
<dbReference type="Gene3D" id="1.10.3300.10">
    <property type="entry name" value="Jann2411-like domain"/>
    <property type="match status" value="1"/>
</dbReference>
<dbReference type="InterPro" id="IPR021005">
    <property type="entry name" value="Znf_CGNR"/>
</dbReference>
<reference evidence="2 3" key="1">
    <citation type="submission" date="2021-11" db="EMBL/GenBank/DDBJ databases">
        <title>Draft genome sequence of Actinomycetospora sp. SF1 isolated from the rhizosphere soil.</title>
        <authorList>
            <person name="Duangmal K."/>
            <person name="Chantavorakit T."/>
        </authorList>
    </citation>
    <scope>NUCLEOTIDE SEQUENCE [LARGE SCALE GENOMIC DNA]</scope>
    <source>
        <strain evidence="2 3">TBRC 5722</strain>
    </source>
</reference>
<dbReference type="Pfam" id="PF07336">
    <property type="entry name" value="ABATE"/>
    <property type="match status" value="1"/>
</dbReference>
<name>A0ABS8PEZ1_9PSEU</name>
<dbReference type="SUPFAM" id="SSF160904">
    <property type="entry name" value="Jann2411-like"/>
    <property type="match status" value="1"/>
</dbReference>
<protein>
    <submittedName>
        <fullName evidence="2">CGNR zinc finger domain-containing protein</fullName>
    </submittedName>
</protein>
<dbReference type="RefSeq" id="WP_230738704.1">
    <property type="nucleotide sequence ID" value="NZ_JAJNDB010000006.1"/>
</dbReference>
<comment type="caution">
    <text evidence="2">The sequence shown here is derived from an EMBL/GenBank/DDBJ whole genome shotgun (WGS) entry which is preliminary data.</text>
</comment>
<dbReference type="EMBL" id="JAJNDB010000006">
    <property type="protein sequence ID" value="MCD2196832.1"/>
    <property type="molecule type" value="Genomic_DNA"/>
</dbReference>
<dbReference type="InterPro" id="IPR010852">
    <property type="entry name" value="ABATE"/>
</dbReference>
<evidence type="ECO:0000259" key="1">
    <source>
        <dbReference type="Pfam" id="PF11706"/>
    </source>
</evidence>
<feature type="domain" description="Zinc finger CGNR" evidence="1">
    <location>
        <begin position="158"/>
        <end position="198"/>
    </location>
</feature>
<organism evidence="2 3">
    <name type="scientific">Actinomycetospora endophytica</name>
    <dbReference type="NCBI Taxonomy" id="2291215"/>
    <lineage>
        <taxon>Bacteria</taxon>
        <taxon>Bacillati</taxon>
        <taxon>Actinomycetota</taxon>
        <taxon>Actinomycetes</taxon>
        <taxon>Pseudonocardiales</taxon>
        <taxon>Pseudonocardiaceae</taxon>
        <taxon>Actinomycetospora</taxon>
    </lineage>
</organism>
<dbReference type="Pfam" id="PF11706">
    <property type="entry name" value="zf-CGNR"/>
    <property type="match status" value="1"/>
</dbReference>
<accession>A0ABS8PEZ1</accession>
<dbReference type="InterPro" id="IPR023286">
    <property type="entry name" value="ABATE_dom_sf"/>
</dbReference>
<evidence type="ECO:0000313" key="3">
    <source>
        <dbReference type="Proteomes" id="UP001199469"/>
    </source>
</evidence>